<evidence type="ECO:0000256" key="2">
    <source>
        <dbReference type="ARBA" id="ARBA00093393"/>
    </source>
</evidence>
<dbReference type="InterPro" id="IPR047155">
    <property type="entry name" value="COMMD4/6/7/8"/>
</dbReference>
<gene>
    <name evidence="6" type="primary">LOC106821591</name>
</gene>
<evidence type="ECO:0000256" key="3">
    <source>
        <dbReference type="ARBA" id="ARBA00093468"/>
    </source>
</evidence>
<evidence type="ECO:0000259" key="4">
    <source>
        <dbReference type="PROSITE" id="PS51269"/>
    </source>
</evidence>
<evidence type="ECO:0000313" key="6">
    <source>
        <dbReference type="RefSeq" id="XP_014681960.1"/>
    </source>
</evidence>
<dbReference type="Proteomes" id="UP000695022">
    <property type="component" value="Unplaced"/>
</dbReference>
<keyword evidence="5" id="KW-1185">Reference proteome</keyword>
<dbReference type="PANTHER" id="PTHR16231:SF5">
    <property type="entry name" value="COMM DOMAIN-CONTAINING PROTEIN 6"/>
    <property type="match status" value="1"/>
</dbReference>
<dbReference type="PROSITE" id="PS51269">
    <property type="entry name" value="COMM"/>
    <property type="match status" value="1"/>
</dbReference>
<reference evidence="6" key="1">
    <citation type="submission" date="2025-08" db="UniProtKB">
        <authorList>
            <consortium name="RefSeq"/>
        </authorList>
    </citation>
    <scope>IDENTIFICATION</scope>
</reference>
<organism evidence="5 6">
    <name type="scientific">Priapulus caudatus</name>
    <name type="common">Priapulid worm</name>
    <dbReference type="NCBI Taxonomy" id="37621"/>
    <lineage>
        <taxon>Eukaryota</taxon>
        <taxon>Metazoa</taxon>
        <taxon>Ecdysozoa</taxon>
        <taxon>Scalidophora</taxon>
        <taxon>Priapulida</taxon>
        <taxon>Priapulimorpha</taxon>
        <taxon>Priapulimorphida</taxon>
        <taxon>Priapulidae</taxon>
        <taxon>Priapulus</taxon>
    </lineage>
</organism>
<accession>A0ABM1FBY9</accession>
<comment type="function">
    <text evidence="2">Scaffold protein in the commander complex that is essential for endosomal recycling of transmembrane cargos; the commander complex is composed of the CCC subcomplex and the retriever subcomplex. May modulate activity of cullin-RING E3 ubiquitin ligase (CRL) complexes. Down-regulates activation of NF-kappa-B. Inhibits TNF-induced NFKB1 activation.</text>
</comment>
<evidence type="ECO:0000313" key="5">
    <source>
        <dbReference type="Proteomes" id="UP000695022"/>
    </source>
</evidence>
<dbReference type="PANTHER" id="PTHR16231">
    <property type="entry name" value="COMM DOMAIN-CONTAINING PROTEIN 4-8 FAMILY MEMBER"/>
    <property type="match status" value="1"/>
</dbReference>
<dbReference type="GeneID" id="106821591"/>
<dbReference type="RefSeq" id="XP_014681960.1">
    <property type="nucleotide sequence ID" value="XM_014826474.1"/>
</dbReference>
<feature type="domain" description="COMM" evidence="4">
    <location>
        <begin position="140"/>
        <end position="207"/>
    </location>
</feature>
<dbReference type="InterPro" id="IPR017920">
    <property type="entry name" value="COMM"/>
</dbReference>
<comment type="similarity">
    <text evidence="3">Belongs to the COMM domain-containing protein 6 family.</text>
</comment>
<dbReference type="Pfam" id="PF07258">
    <property type="entry name" value="COMM_domain"/>
    <property type="match status" value="1"/>
</dbReference>
<evidence type="ECO:0000256" key="1">
    <source>
        <dbReference type="ARBA" id="ARBA00039908"/>
    </source>
</evidence>
<name>A0ABM1FBY9_PRICU</name>
<proteinExistence type="inferred from homology"/>
<sequence length="207" mass="22753">MSASMVLQLQHSPYEFLAGAEVLNKCPGNIINEICQAVISELHAPIDEVCVTAICQKCHQLGSKLTSTDIQMASSALQFLFRSSAKTGVTAEELVKNLKWSMSWSDVAISVIGSVWDEHSGQIKMHSLRDCVQCETSVSKLIDLQWKLGIAMASDSCRNLGAPYVTVILKLADSSGKVKQMIFEMSIPKFTDFSRRLGEMATVMETM</sequence>
<protein>
    <recommendedName>
        <fullName evidence="1">COMM domain-containing protein 6</fullName>
    </recommendedName>
</protein>